<evidence type="ECO:0000313" key="3">
    <source>
        <dbReference type="EMBL" id="CAB5058654.1"/>
    </source>
</evidence>
<organism evidence="1">
    <name type="scientific">freshwater metagenome</name>
    <dbReference type="NCBI Taxonomy" id="449393"/>
    <lineage>
        <taxon>unclassified sequences</taxon>
        <taxon>metagenomes</taxon>
        <taxon>ecological metagenomes</taxon>
    </lineage>
</organism>
<dbReference type="AlphaFoldDB" id="A0A6J6UHW8"/>
<dbReference type="EMBL" id="CAEZZF010000099">
    <property type="protein sequence ID" value="CAB4758049.1"/>
    <property type="molecule type" value="Genomic_DNA"/>
</dbReference>
<dbReference type="InterPro" id="IPR021491">
    <property type="entry name" value="DUF3145"/>
</dbReference>
<dbReference type="EMBL" id="CAFBQN010000056">
    <property type="protein sequence ID" value="CAB5058654.1"/>
    <property type="molecule type" value="Genomic_DNA"/>
</dbReference>
<name>A0A6J6UHW8_9ZZZZ</name>
<dbReference type="EMBL" id="CAFBPE010000025">
    <property type="protein sequence ID" value="CAB5003781.1"/>
    <property type="molecule type" value="Genomic_DNA"/>
</dbReference>
<reference evidence="1" key="1">
    <citation type="submission" date="2020-05" db="EMBL/GenBank/DDBJ databases">
        <authorList>
            <person name="Chiriac C."/>
            <person name="Salcher M."/>
            <person name="Ghai R."/>
            <person name="Kavagutti S V."/>
        </authorList>
    </citation>
    <scope>NUCLEOTIDE SEQUENCE</scope>
</reference>
<sequence>MQRLTSSSKALAVRGQLIIHSAPSALRQHIDWAIQELLGATVQCHWTPQPLKAGTYKCRISWRDRQGVAAQLASSLRSWHYITFEVQEDTNTGGELFRCTPELGIHRAVTDLSGAVVVTEDQIENILRNNHDEDSIRAGVSLIIGSDWEYQLERFRGVNHQEISTLRAI</sequence>
<gene>
    <name evidence="1" type="ORF">UFOPK2837_00981</name>
    <name evidence="2" type="ORF">UFOPK4065_00487</name>
    <name evidence="3" type="ORF">UFOPK4319_00784</name>
</gene>
<protein>
    <submittedName>
        <fullName evidence="1">Unannotated protein</fullName>
    </submittedName>
</protein>
<evidence type="ECO:0000313" key="1">
    <source>
        <dbReference type="EMBL" id="CAB4758049.1"/>
    </source>
</evidence>
<accession>A0A6J6UHW8</accession>
<evidence type="ECO:0000313" key="2">
    <source>
        <dbReference type="EMBL" id="CAB5003781.1"/>
    </source>
</evidence>
<proteinExistence type="predicted"/>
<dbReference type="Pfam" id="PF11343">
    <property type="entry name" value="DUF3145"/>
    <property type="match status" value="1"/>
</dbReference>